<comment type="subcellular location">
    <subcellularLocation>
        <location evidence="1">Nucleus</location>
    </subcellularLocation>
</comment>
<dbReference type="PROSITE" id="PS50157">
    <property type="entry name" value="ZINC_FINGER_C2H2_2"/>
    <property type="match status" value="6"/>
</dbReference>
<evidence type="ECO:0000259" key="10">
    <source>
        <dbReference type="PROSITE" id="PS50157"/>
    </source>
</evidence>
<dbReference type="Gene3D" id="3.30.160.60">
    <property type="entry name" value="Classic Zinc Finger"/>
    <property type="match status" value="5"/>
</dbReference>
<feature type="domain" description="C2H2-type" evidence="10">
    <location>
        <begin position="183"/>
        <end position="210"/>
    </location>
</feature>
<feature type="domain" description="C2H2-type" evidence="10">
    <location>
        <begin position="155"/>
        <end position="178"/>
    </location>
</feature>
<evidence type="ECO:0000256" key="7">
    <source>
        <dbReference type="ARBA" id="ARBA00023163"/>
    </source>
</evidence>
<keyword evidence="7" id="KW-0804">Transcription</keyword>
<feature type="domain" description="C2H2-type" evidence="10">
    <location>
        <begin position="28"/>
        <end position="55"/>
    </location>
</feature>
<sequence length="238" mass="28093">MCDVCSRPFNRKKSLIQHLRTHSNEKPFACPNCEWTFKSKFELNKHSSVHNEKNAFLCDKCPRTSNKESTSQEAKVLWVSLSELLYEDLTSGSWKCRLCSTALEKDFFREHILTHTKQKAEEASEKFKCEKCSKHFSSLRSLREHSVLHEKRLRFCCPMCDKGFPRKDYLKRHISSKHENTFYTCHVCNKSFKDYAYYRGHIRMHVGIRYECSDCKRIFGYRSALVRHVKTHKSSTSG</sequence>
<keyword evidence="6" id="KW-0805">Transcription regulation</keyword>
<dbReference type="AlphaFoldDB" id="A0A8K0FYD8"/>
<dbReference type="GO" id="GO:0000978">
    <property type="term" value="F:RNA polymerase II cis-regulatory region sequence-specific DNA binding"/>
    <property type="evidence" value="ECO:0007669"/>
    <property type="project" value="TreeGrafter"/>
</dbReference>
<feature type="domain" description="C2H2-type" evidence="10">
    <location>
        <begin position="210"/>
        <end position="237"/>
    </location>
</feature>
<gene>
    <name evidence="11" type="ORF">ILUMI_27227</name>
</gene>
<organism evidence="11 12">
    <name type="scientific">Ignelater luminosus</name>
    <name type="common">Cucubano</name>
    <name type="synonym">Pyrophorus luminosus</name>
    <dbReference type="NCBI Taxonomy" id="2038154"/>
    <lineage>
        <taxon>Eukaryota</taxon>
        <taxon>Metazoa</taxon>
        <taxon>Ecdysozoa</taxon>
        <taxon>Arthropoda</taxon>
        <taxon>Hexapoda</taxon>
        <taxon>Insecta</taxon>
        <taxon>Pterygota</taxon>
        <taxon>Neoptera</taxon>
        <taxon>Endopterygota</taxon>
        <taxon>Coleoptera</taxon>
        <taxon>Polyphaga</taxon>
        <taxon>Elateriformia</taxon>
        <taxon>Elateroidea</taxon>
        <taxon>Elateridae</taxon>
        <taxon>Agrypninae</taxon>
        <taxon>Pyrophorini</taxon>
        <taxon>Ignelater</taxon>
    </lineage>
</organism>
<dbReference type="GO" id="GO:0001227">
    <property type="term" value="F:DNA-binding transcription repressor activity, RNA polymerase II-specific"/>
    <property type="evidence" value="ECO:0007669"/>
    <property type="project" value="TreeGrafter"/>
</dbReference>
<protein>
    <recommendedName>
        <fullName evidence="10">C2H2-type domain-containing protein</fullName>
    </recommendedName>
</protein>
<dbReference type="GO" id="GO:0008270">
    <property type="term" value="F:zinc ion binding"/>
    <property type="evidence" value="ECO:0007669"/>
    <property type="project" value="UniProtKB-KW"/>
</dbReference>
<dbReference type="EMBL" id="VTPC01091253">
    <property type="protein sequence ID" value="KAF2878954.1"/>
    <property type="molecule type" value="Genomic_DNA"/>
</dbReference>
<evidence type="ECO:0000256" key="8">
    <source>
        <dbReference type="ARBA" id="ARBA00023242"/>
    </source>
</evidence>
<dbReference type="PANTHER" id="PTHR24399:SF70">
    <property type="entry name" value="C2H2-TYPE DOMAIN-CONTAINING PROTEIN"/>
    <property type="match status" value="1"/>
</dbReference>
<dbReference type="OrthoDB" id="6690766at2759"/>
<dbReference type="SMART" id="SM00355">
    <property type="entry name" value="ZnF_C2H2"/>
    <property type="match status" value="7"/>
</dbReference>
<name>A0A8K0FYD8_IGNLU</name>
<dbReference type="PANTHER" id="PTHR24399">
    <property type="entry name" value="ZINC FINGER AND BTB DOMAIN-CONTAINING"/>
    <property type="match status" value="1"/>
</dbReference>
<keyword evidence="3" id="KW-0677">Repeat</keyword>
<keyword evidence="12" id="KW-1185">Reference proteome</keyword>
<evidence type="ECO:0000256" key="9">
    <source>
        <dbReference type="PROSITE-ProRule" id="PRU00042"/>
    </source>
</evidence>
<dbReference type="Pfam" id="PF00096">
    <property type="entry name" value="zf-C2H2"/>
    <property type="match status" value="6"/>
</dbReference>
<keyword evidence="2" id="KW-0479">Metal-binding</keyword>
<feature type="domain" description="C2H2-type" evidence="10">
    <location>
        <begin position="127"/>
        <end position="149"/>
    </location>
</feature>
<dbReference type="PROSITE" id="PS00028">
    <property type="entry name" value="ZINC_FINGER_C2H2_1"/>
    <property type="match status" value="6"/>
</dbReference>
<keyword evidence="4 9" id="KW-0863">Zinc-finger</keyword>
<accession>A0A8K0FYD8</accession>
<evidence type="ECO:0000256" key="2">
    <source>
        <dbReference type="ARBA" id="ARBA00022723"/>
    </source>
</evidence>
<evidence type="ECO:0000256" key="5">
    <source>
        <dbReference type="ARBA" id="ARBA00022833"/>
    </source>
</evidence>
<dbReference type="GO" id="GO:0005654">
    <property type="term" value="C:nucleoplasm"/>
    <property type="evidence" value="ECO:0007669"/>
    <property type="project" value="TreeGrafter"/>
</dbReference>
<dbReference type="InterPro" id="IPR013087">
    <property type="entry name" value="Znf_C2H2_type"/>
</dbReference>
<proteinExistence type="predicted"/>
<evidence type="ECO:0000256" key="6">
    <source>
        <dbReference type="ARBA" id="ARBA00023015"/>
    </source>
</evidence>
<evidence type="ECO:0000256" key="3">
    <source>
        <dbReference type="ARBA" id="ARBA00022737"/>
    </source>
</evidence>
<dbReference type="InterPro" id="IPR036236">
    <property type="entry name" value="Znf_C2H2_sf"/>
</dbReference>
<dbReference type="Proteomes" id="UP000801492">
    <property type="component" value="Unassembled WGS sequence"/>
</dbReference>
<reference evidence="11" key="1">
    <citation type="submission" date="2019-08" db="EMBL/GenBank/DDBJ databases">
        <title>The genome of the North American firefly Photinus pyralis.</title>
        <authorList>
            <consortium name="Photinus pyralis genome working group"/>
            <person name="Fallon T.R."/>
            <person name="Sander Lower S.E."/>
            <person name="Weng J.-K."/>
        </authorList>
    </citation>
    <scope>NUCLEOTIDE SEQUENCE</scope>
    <source>
        <strain evidence="11">TRF0915ILg1</strain>
        <tissue evidence="11">Whole body</tissue>
    </source>
</reference>
<evidence type="ECO:0000313" key="12">
    <source>
        <dbReference type="Proteomes" id="UP000801492"/>
    </source>
</evidence>
<comment type="caution">
    <text evidence="11">The sequence shown here is derived from an EMBL/GenBank/DDBJ whole genome shotgun (WGS) entry which is preliminary data.</text>
</comment>
<dbReference type="SUPFAM" id="SSF57667">
    <property type="entry name" value="beta-beta-alpha zinc fingers"/>
    <property type="match status" value="3"/>
</dbReference>
<feature type="domain" description="C2H2-type" evidence="10">
    <location>
        <begin position="1"/>
        <end position="27"/>
    </location>
</feature>
<dbReference type="FunFam" id="3.30.160.60:FF:000100">
    <property type="entry name" value="Zinc finger 45-like"/>
    <property type="match status" value="1"/>
</dbReference>
<keyword evidence="8" id="KW-0539">Nucleus</keyword>
<evidence type="ECO:0000256" key="1">
    <source>
        <dbReference type="ARBA" id="ARBA00004123"/>
    </source>
</evidence>
<evidence type="ECO:0000256" key="4">
    <source>
        <dbReference type="ARBA" id="ARBA00022771"/>
    </source>
</evidence>
<evidence type="ECO:0000313" key="11">
    <source>
        <dbReference type="EMBL" id="KAF2878954.1"/>
    </source>
</evidence>
<keyword evidence="5" id="KW-0862">Zinc</keyword>